<comment type="similarity">
    <text evidence="3">In the central section; belongs to the 3-hydroxyacyl-CoA dehydrogenase family.</text>
</comment>
<dbReference type="InterPro" id="IPR006108">
    <property type="entry name" value="3HC_DH_C"/>
</dbReference>
<evidence type="ECO:0000256" key="7">
    <source>
        <dbReference type="ARBA" id="ARBA00023002"/>
    </source>
</evidence>
<dbReference type="GO" id="GO:0006635">
    <property type="term" value="P:fatty acid beta-oxidation"/>
    <property type="evidence" value="ECO:0007669"/>
    <property type="project" value="UniProtKB-UniPathway"/>
</dbReference>
<dbReference type="SUPFAM" id="SSF51735">
    <property type="entry name" value="NAD(P)-binding Rossmann-fold domains"/>
    <property type="match status" value="1"/>
</dbReference>
<dbReference type="AlphaFoldDB" id="A0A0N5AZH2"/>
<evidence type="ECO:0000256" key="12">
    <source>
        <dbReference type="ARBA" id="ARBA00047613"/>
    </source>
</evidence>
<name>A0A0N5AZH2_9BILA</name>
<evidence type="ECO:0000256" key="13">
    <source>
        <dbReference type="ARBA" id="ARBA00048361"/>
    </source>
</evidence>
<evidence type="ECO:0000256" key="8">
    <source>
        <dbReference type="ARBA" id="ARBA00023027"/>
    </source>
</evidence>
<keyword evidence="16" id="KW-1185">Reference proteome</keyword>
<evidence type="ECO:0000256" key="9">
    <source>
        <dbReference type="ARBA" id="ARBA00023098"/>
    </source>
</evidence>
<dbReference type="GO" id="GO:0070403">
    <property type="term" value="F:NAD+ binding"/>
    <property type="evidence" value="ECO:0007669"/>
    <property type="project" value="InterPro"/>
</dbReference>
<dbReference type="SUPFAM" id="SSF48179">
    <property type="entry name" value="6-phosphogluconate dehydrogenase C-terminal domain-like"/>
    <property type="match status" value="2"/>
</dbReference>
<comment type="pathway">
    <text evidence="2">Lipid metabolism; fatty acid beta-oxidation.</text>
</comment>
<dbReference type="PANTHER" id="PTHR43612">
    <property type="entry name" value="TRIFUNCTIONAL ENZYME SUBUNIT ALPHA"/>
    <property type="match status" value="1"/>
</dbReference>
<evidence type="ECO:0000259" key="15">
    <source>
        <dbReference type="Pfam" id="PF02737"/>
    </source>
</evidence>
<dbReference type="InterPro" id="IPR001753">
    <property type="entry name" value="Enoyl-CoA_hydra/iso"/>
</dbReference>
<dbReference type="Gene3D" id="3.40.50.720">
    <property type="entry name" value="NAD(P)-binding Rossmann-like Domain"/>
    <property type="match status" value="1"/>
</dbReference>
<dbReference type="Proteomes" id="UP000046393">
    <property type="component" value="Unplaced"/>
</dbReference>
<evidence type="ECO:0000256" key="2">
    <source>
        <dbReference type="ARBA" id="ARBA00005005"/>
    </source>
</evidence>
<keyword evidence="6" id="KW-0276">Fatty acid metabolism</keyword>
<evidence type="ECO:0000313" key="16">
    <source>
        <dbReference type="Proteomes" id="UP000046393"/>
    </source>
</evidence>
<dbReference type="InterPro" id="IPR029045">
    <property type="entry name" value="ClpP/crotonase-like_dom_sf"/>
</dbReference>
<dbReference type="GO" id="GO:0016507">
    <property type="term" value="C:mitochondrial fatty acid beta-oxidation multienzyme complex"/>
    <property type="evidence" value="ECO:0007669"/>
    <property type="project" value="TreeGrafter"/>
</dbReference>
<dbReference type="PANTHER" id="PTHR43612:SF3">
    <property type="entry name" value="TRIFUNCTIONAL ENZYME SUBUNIT ALPHA, MITOCHONDRIAL"/>
    <property type="match status" value="1"/>
</dbReference>
<dbReference type="GO" id="GO:0004300">
    <property type="term" value="F:enoyl-CoA hydratase activity"/>
    <property type="evidence" value="ECO:0007669"/>
    <property type="project" value="UniProtKB-EC"/>
</dbReference>
<protein>
    <recommendedName>
        <fullName evidence="5">enoyl-CoA hydratase</fullName>
        <ecNumber evidence="5">4.2.1.17</ecNumber>
    </recommendedName>
</protein>
<dbReference type="STRING" id="451379.A0A0N5AZH2"/>
<comment type="similarity">
    <text evidence="4">In the N-terminal section; belongs to the enoyl-CoA hydratase/isomerase family.</text>
</comment>
<comment type="catalytic activity">
    <reaction evidence="12">
        <text>(3S)-hydroxyhexadecanoyl-CoA + NAD(+) = 3-oxohexadecanoyl-CoA + NADH + H(+)</text>
        <dbReference type="Rhea" id="RHEA:31159"/>
        <dbReference type="ChEBI" id="CHEBI:15378"/>
        <dbReference type="ChEBI" id="CHEBI:57349"/>
        <dbReference type="ChEBI" id="CHEBI:57540"/>
        <dbReference type="ChEBI" id="CHEBI:57945"/>
        <dbReference type="ChEBI" id="CHEBI:62613"/>
    </reaction>
    <physiologicalReaction direction="left-to-right" evidence="12">
        <dbReference type="Rhea" id="RHEA:31160"/>
    </physiologicalReaction>
</comment>
<keyword evidence="11" id="KW-0511">Multifunctional enzyme</keyword>
<dbReference type="CDD" id="cd06558">
    <property type="entry name" value="crotonase-like"/>
    <property type="match status" value="1"/>
</dbReference>
<dbReference type="InterPro" id="IPR036291">
    <property type="entry name" value="NAD(P)-bd_dom_sf"/>
</dbReference>
<dbReference type="InterPro" id="IPR050136">
    <property type="entry name" value="FA_oxidation_alpha_subunit"/>
</dbReference>
<comment type="catalytic activity">
    <reaction evidence="1">
        <text>(3S)-hydroxyhexadecanoyl-CoA = (2E)-hexadecenoyl-CoA + H2O</text>
        <dbReference type="Rhea" id="RHEA:31163"/>
        <dbReference type="ChEBI" id="CHEBI:15377"/>
        <dbReference type="ChEBI" id="CHEBI:61526"/>
        <dbReference type="ChEBI" id="CHEBI:62613"/>
    </reaction>
    <physiologicalReaction direction="right-to-left" evidence="1">
        <dbReference type="Rhea" id="RHEA:31165"/>
    </physiologicalReaction>
</comment>
<feature type="domain" description="3-hydroxyacyl-CoA dehydrogenase C-terminal" evidence="14">
    <location>
        <begin position="532"/>
        <end position="619"/>
    </location>
</feature>
<dbReference type="WBParaSite" id="SMUV_0001039701-mRNA-1">
    <property type="protein sequence ID" value="SMUV_0001039701-mRNA-1"/>
    <property type="gene ID" value="SMUV_0001039701"/>
</dbReference>
<dbReference type="GO" id="GO:0016509">
    <property type="term" value="F:long-chain (3S)-3-hydroxyacyl-CoA dehydrogenase (NAD+) activity"/>
    <property type="evidence" value="ECO:0007669"/>
    <property type="project" value="TreeGrafter"/>
</dbReference>
<dbReference type="InterPro" id="IPR006176">
    <property type="entry name" value="3-OHacyl-CoA_DH_NAD-bd"/>
</dbReference>
<evidence type="ECO:0000256" key="1">
    <source>
        <dbReference type="ARBA" id="ARBA00000469"/>
    </source>
</evidence>
<evidence type="ECO:0000256" key="3">
    <source>
        <dbReference type="ARBA" id="ARBA00007005"/>
    </source>
</evidence>
<dbReference type="UniPathway" id="UPA00659"/>
<dbReference type="Pfam" id="PF00378">
    <property type="entry name" value="ECH_1"/>
    <property type="match status" value="1"/>
</dbReference>
<dbReference type="InterPro" id="IPR008927">
    <property type="entry name" value="6-PGluconate_DH-like_C_sf"/>
</dbReference>
<keyword evidence="9" id="KW-0443">Lipid metabolism</keyword>
<dbReference type="SUPFAM" id="SSF52096">
    <property type="entry name" value="ClpP/crotonase"/>
    <property type="match status" value="1"/>
</dbReference>
<organism evidence="16 17">
    <name type="scientific">Syphacia muris</name>
    <dbReference type="NCBI Taxonomy" id="451379"/>
    <lineage>
        <taxon>Eukaryota</taxon>
        <taxon>Metazoa</taxon>
        <taxon>Ecdysozoa</taxon>
        <taxon>Nematoda</taxon>
        <taxon>Chromadorea</taxon>
        <taxon>Rhabditida</taxon>
        <taxon>Spirurina</taxon>
        <taxon>Oxyuridomorpha</taxon>
        <taxon>Oxyuroidea</taxon>
        <taxon>Oxyuridae</taxon>
        <taxon>Syphacia</taxon>
    </lineage>
</organism>
<keyword evidence="8" id="KW-0520">NAD</keyword>
<reference evidence="17" key="1">
    <citation type="submission" date="2017-02" db="UniProtKB">
        <authorList>
            <consortium name="WormBaseParasite"/>
        </authorList>
    </citation>
    <scope>IDENTIFICATION</scope>
</reference>
<evidence type="ECO:0000256" key="10">
    <source>
        <dbReference type="ARBA" id="ARBA00023239"/>
    </source>
</evidence>
<proteinExistence type="inferred from homology"/>
<feature type="domain" description="3-hydroxyacyl-CoA dehydrogenase NAD binding" evidence="15">
    <location>
        <begin position="345"/>
        <end position="507"/>
    </location>
</feature>
<dbReference type="EC" id="4.2.1.17" evidence="5"/>
<comment type="catalytic activity">
    <reaction evidence="13">
        <text>(3S)-hydroxydecanoyl-CoA + NAD(+) = 3-oxodecanoyl-CoA + NADH + H(+)</text>
        <dbReference type="Rhea" id="RHEA:31187"/>
        <dbReference type="ChEBI" id="CHEBI:15378"/>
        <dbReference type="ChEBI" id="CHEBI:57540"/>
        <dbReference type="ChEBI" id="CHEBI:57945"/>
        <dbReference type="ChEBI" id="CHEBI:62548"/>
        <dbReference type="ChEBI" id="CHEBI:62616"/>
    </reaction>
    <physiologicalReaction direction="left-to-right" evidence="13">
        <dbReference type="Rhea" id="RHEA:31188"/>
    </physiologicalReaction>
</comment>
<dbReference type="Pfam" id="PF02737">
    <property type="entry name" value="3HCDH_N"/>
    <property type="match status" value="1"/>
</dbReference>
<dbReference type="Gene3D" id="3.90.226.10">
    <property type="entry name" value="2-enoyl-CoA Hydratase, Chain A, domain 1"/>
    <property type="match status" value="1"/>
</dbReference>
<evidence type="ECO:0000256" key="6">
    <source>
        <dbReference type="ARBA" id="ARBA00022832"/>
    </source>
</evidence>
<evidence type="ECO:0000256" key="4">
    <source>
        <dbReference type="ARBA" id="ARBA00008750"/>
    </source>
</evidence>
<evidence type="ECO:0000256" key="5">
    <source>
        <dbReference type="ARBA" id="ARBA00012076"/>
    </source>
</evidence>
<accession>A0A0N5AZH2</accession>
<sequence>MIKAEDTDNNFKYLNNGYRHLTVQVYGNDIAVISLNGPDKENVLNEEIAEELHQVMDALNVDKRIIGVVIASAKVASFVAGADIRMLEKTNSSKAVQLSRYCQDEFKNIEGFRCPVVAAIMGNCMGGGLELILSCSYRICLDTDTTVFSVPEVKLGLLPAGGGTQRLPKKIFLPKALDMLMTGRTITAKTAYDIGLVEKILDPVQNENGEVNYEESLKFLRTIAIITARRIALKTLSVKNWYSTWINVQNYFASTWLVWNYVIKTAIMREVEKIGVQNMPAPHSIIKSVEAALFGKSEIGYKVESEEFGYLIETKESKALIGLFHGITKCKKQRFGKPANIRSICVIGTSDAALACACKVATKEFVTTVVVDSDCARQTALDYVENYFDYLNKKQKKYDPSAPKKEHINVSIDDASISSADFILIALELNAVDEAYKRTLEHVEELANEKATILIHLFGRSLNSIVKIAKHPSRILGVCYGLPYKSTKYAEIVKHDSTDSQAIANAAFILWRQKTYILLTTDNEKTPGYYLVHCVLSILQTTSEGLLNGSIRSAQDMDNLTKRAGFIGKIASLCDLIGLDAIYKICDRYNVNGIITKLLEELVLNGRTGSKHKKGFYLYDDYGHKVNDDPVFKYCVSKAQQTILKKFSQVPNVSVTFITIRTPTSTEWDVEPAAKLVVNIVNTALRCYENGIITEPEDGDVGCVFGVGFPPAYGGPFRYISQRKEDIIPIASGNKQLCLLFQKQLNEAKKFY</sequence>
<evidence type="ECO:0000256" key="11">
    <source>
        <dbReference type="ARBA" id="ARBA00023268"/>
    </source>
</evidence>
<dbReference type="Gene3D" id="1.10.1040.50">
    <property type="match status" value="1"/>
</dbReference>
<evidence type="ECO:0000313" key="17">
    <source>
        <dbReference type="WBParaSite" id="SMUV_0001039701-mRNA-1"/>
    </source>
</evidence>
<keyword evidence="10" id="KW-0456">Lyase</keyword>
<dbReference type="Pfam" id="PF00725">
    <property type="entry name" value="3HCDH"/>
    <property type="match status" value="1"/>
</dbReference>
<evidence type="ECO:0000259" key="14">
    <source>
        <dbReference type="Pfam" id="PF00725"/>
    </source>
</evidence>
<keyword evidence="7" id="KW-0560">Oxidoreductase</keyword>
<dbReference type="FunFam" id="3.90.226.10:FF:000011">
    <property type="entry name" value="Fatty acid oxidation complex subunit alpha"/>
    <property type="match status" value="1"/>
</dbReference>